<organism evidence="3 4">
    <name type="scientific">Natronincola ferrireducens</name>
    <dbReference type="NCBI Taxonomy" id="393762"/>
    <lineage>
        <taxon>Bacteria</taxon>
        <taxon>Bacillati</taxon>
        <taxon>Bacillota</taxon>
        <taxon>Clostridia</taxon>
        <taxon>Peptostreptococcales</taxon>
        <taxon>Natronincolaceae</taxon>
        <taxon>Natronincola</taxon>
    </lineage>
</organism>
<keyword evidence="1" id="KW-0472">Membrane</keyword>
<proteinExistence type="predicted"/>
<reference evidence="3 4" key="1">
    <citation type="submission" date="2016-10" db="EMBL/GenBank/DDBJ databases">
        <authorList>
            <person name="de Groot N.N."/>
        </authorList>
    </citation>
    <scope>NUCLEOTIDE SEQUENCE [LARGE SCALE GENOMIC DNA]</scope>
    <source>
        <strain evidence="3 4">DSM 18346</strain>
    </source>
</reference>
<feature type="transmembrane region" description="Helical" evidence="1">
    <location>
        <begin position="37"/>
        <end position="55"/>
    </location>
</feature>
<dbReference type="Pfam" id="PF18917">
    <property type="entry name" value="LiaI-LiaF-like_TM1"/>
    <property type="match status" value="1"/>
</dbReference>
<keyword evidence="1" id="KW-1133">Transmembrane helix</keyword>
<feature type="transmembrane region" description="Helical" evidence="1">
    <location>
        <begin position="60"/>
        <end position="79"/>
    </location>
</feature>
<dbReference type="InterPro" id="IPR043726">
    <property type="entry name" value="LiaI-LiaF-like_TM1"/>
</dbReference>
<name>A0A1G8ZW78_9FIRM</name>
<dbReference type="Proteomes" id="UP000198718">
    <property type="component" value="Unassembled WGS sequence"/>
</dbReference>
<dbReference type="RefSeq" id="WP_090551068.1">
    <property type="nucleotide sequence ID" value="NZ_FNFP01000001.1"/>
</dbReference>
<sequence>MITINIEKLTDGILLIGIGLLFLLSNLGIINWSIFGVLFRIWPLFLVVAGINIIFKNRPIVTLITWILFFAIFLSYGFVFQERHEIRNIGNYEEVIIEKYEETTKGKINLKFGGAKVDINGNDRHLVDACINPALIRSDFRFKDDKKEVIVDFDATGNVVHHIGSSSEHYSLQFHEDVVWTIAGSVGAVAGDFDLSDLKIAALDLDIGAGHIKLTLGTEYEKSDIKISAGASNINVIVPKDAGVAIRLEGLVSKGNVTALGWKKNGDYYYSPNYQEASSKLYLDVSMGVGNFNITVK</sequence>
<evidence type="ECO:0000256" key="1">
    <source>
        <dbReference type="SAM" id="Phobius"/>
    </source>
</evidence>
<gene>
    <name evidence="3" type="ORF">SAMN05660472_00986</name>
</gene>
<dbReference type="OrthoDB" id="1950287at2"/>
<dbReference type="STRING" id="393762.SAMN05660472_00986"/>
<dbReference type="EMBL" id="FNFP01000001">
    <property type="protein sequence ID" value="SDK19338.1"/>
    <property type="molecule type" value="Genomic_DNA"/>
</dbReference>
<dbReference type="AlphaFoldDB" id="A0A1G8ZW78"/>
<accession>A0A1G8ZW78</accession>
<evidence type="ECO:0000259" key="2">
    <source>
        <dbReference type="Pfam" id="PF18917"/>
    </source>
</evidence>
<keyword evidence="1" id="KW-0812">Transmembrane</keyword>
<feature type="domain" description="LiaI-LiaF-like transmembrane region" evidence="2">
    <location>
        <begin position="12"/>
        <end position="54"/>
    </location>
</feature>
<feature type="transmembrane region" description="Helical" evidence="1">
    <location>
        <begin position="12"/>
        <end position="31"/>
    </location>
</feature>
<evidence type="ECO:0000313" key="4">
    <source>
        <dbReference type="Proteomes" id="UP000198718"/>
    </source>
</evidence>
<evidence type="ECO:0000313" key="3">
    <source>
        <dbReference type="EMBL" id="SDK19338.1"/>
    </source>
</evidence>
<protein>
    <recommendedName>
        <fullName evidence="2">LiaI-LiaF-like transmembrane region domain-containing protein</fullName>
    </recommendedName>
</protein>
<keyword evidence="4" id="KW-1185">Reference proteome</keyword>